<name>A0ABW7HAE1_9BURK</name>
<dbReference type="EMBL" id="JBIGIC010000004">
    <property type="protein sequence ID" value="MFG6486870.1"/>
    <property type="molecule type" value="Genomic_DNA"/>
</dbReference>
<keyword evidence="1 4" id="KW-0378">Hydrolase</keyword>
<protein>
    <submittedName>
        <fullName evidence="4">Glycosyl hydrolase 115 family protein</fullName>
    </submittedName>
</protein>
<evidence type="ECO:0000256" key="1">
    <source>
        <dbReference type="ARBA" id="ARBA00022801"/>
    </source>
</evidence>
<dbReference type="PANTHER" id="PTHR37842">
    <property type="match status" value="1"/>
</dbReference>
<gene>
    <name evidence="4" type="ORF">ACG04R_09315</name>
</gene>
<dbReference type="Gene3D" id="3.30.379.10">
    <property type="entry name" value="Chitobiase/beta-hexosaminidase domain 2-like"/>
    <property type="match status" value="1"/>
</dbReference>
<evidence type="ECO:0000256" key="2">
    <source>
        <dbReference type="SAM" id="SignalP"/>
    </source>
</evidence>
<evidence type="ECO:0000313" key="5">
    <source>
        <dbReference type="Proteomes" id="UP001606134"/>
    </source>
</evidence>
<keyword evidence="2" id="KW-0732">Signal</keyword>
<dbReference type="PANTHER" id="PTHR37842:SF2">
    <property type="entry name" value="GYLCOSYL HYDROLASE 115 C-TERMINAL DOMAIN-CONTAINING PROTEIN"/>
    <property type="match status" value="1"/>
</dbReference>
<dbReference type="InterPro" id="IPR042301">
    <property type="entry name" value="GH115_sf"/>
</dbReference>
<dbReference type="Proteomes" id="UP001606134">
    <property type="component" value="Unassembled WGS sequence"/>
</dbReference>
<feature type="domain" description="Gylcosyl hydrolase 115 C-terminal" evidence="3">
    <location>
        <begin position="701"/>
        <end position="859"/>
    </location>
</feature>
<accession>A0ABW7HAE1</accession>
<comment type="caution">
    <text evidence="4">The sequence shown here is derived from an EMBL/GenBank/DDBJ whole genome shotgun (WGS) entry which is preliminary data.</text>
</comment>
<dbReference type="RefSeq" id="WP_394408606.1">
    <property type="nucleotide sequence ID" value="NZ_JBIGIC010000004.1"/>
</dbReference>
<dbReference type="Pfam" id="PF15979">
    <property type="entry name" value="Glyco_hydro_115"/>
    <property type="match status" value="1"/>
</dbReference>
<dbReference type="Gene3D" id="2.60.120.1620">
    <property type="match status" value="1"/>
</dbReference>
<dbReference type="Gene3D" id="1.20.58.2150">
    <property type="match status" value="1"/>
</dbReference>
<reference evidence="4 5" key="1">
    <citation type="submission" date="2024-08" db="EMBL/GenBank/DDBJ databases">
        <authorList>
            <person name="Lu H."/>
        </authorList>
    </citation>
    <scope>NUCLEOTIDE SEQUENCE [LARGE SCALE GENOMIC DNA]</scope>
    <source>
        <strain evidence="4 5">BYS78W</strain>
    </source>
</reference>
<dbReference type="InterPro" id="IPR029018">
    <property type="entry name" value="Hex-like_dom2"/>
</dbReference>
<organism evidence="4 5">
    <name type="scientific">Pelomonas candidula</name>
    <dbReference type="NCBI Taxonomy" id="3299025"/>
    <lineage>
        <taxon>Bacteria</taxon>
        <taxon>Pseudomonadati</taxon>
        <taxon>Pseudomonadota</taxon>
        <taxon>Betaproteobacteria</taxon>
        <taxon>Burkholderiales</taxon>
        <taxon>Sphaerotilaceae</taxon>
        <taxon>Roseateles</taxon>
    </lineage>
</organism>
<dbReference type="InterPro" id="IPR041437">
    <property type="entry name" value="GH115_C"/>
</dbReference>
<dbReference type="Pfam" id="PF17829">
    <property type="entry name" value="GH115_C"/>
    <property type="match status" value="1"/>
</dbReference>
<dbReference type="InterPro" id="IPR031924">
    <property type="entry name" value="GH115"/>
</dbReference>
<proteinExistence type="predicted"/>
<dbReference type="Gene3D" id="3.20.20.520">
    <property type="entry name" value="Glycosyl hydrolase family 115"/>
    <property type="match status" value="1"/>
</dbReference>
<feature type="signal peptide" evidence="2">
    <location>
        <begin position="1"/>
        <end position="32"/>
    </location>
</feature>
<evidence type="ECO:0000259" key="3">
    <source>
        <dbReference type="Pfam" id="PF17829"/>
    </source>
</evidence>
<keyword evidence="5" id="KW-1185">Reference proteome</keyword>
<sequence length="875" mass="95575">MTLIPCAGGRPLLSRFHLLALGLAFVSAGALACDTPASVCARDAAGSFGLVRAGQPAAVIVEAGADPALKHVGRSLASDLGRVAGRAAPQLASVAGAPREVVVIGELGRSPLVDQLVAAGKLKPADLTGQWEAYRQVVVDQPFANVDRALVIVGSDRRGAVFGAYDLSARIGVSPWHWWADVPVAKRSDVFVTAGARGDQPVVKYRGIFINDEAPALSTWAQAHFGGANAGMYEHVFELLLRLKANYLWPAMWPPRAFNADDPKAKVLADEMGIVMGTSHHEPMTRAHDEWARFKGGAWDYAKNADKLREFWRGGMQRNMGRPDGSAFDTLITVGMRGDGDEPMSEGTATALLEGIVKDQRQIIADVTKQPAEKTPQMWALYKEVQDYYDKGMKVPDDVLLLFCDDNWGQIRRLPEPGAKRPGGYGIYYHFDYVGGPRNYKWINTNQIEKTWQQMDLAHRRGADALWIVNVGDIKPMEFPISFFLDMAWQPERMTPAALAAYPKDWAAQTFGADQAAEIGDIVTRYSQYAARRKPELVDERSFALGTATAERLSGGEFGRRVAEWDALEARVAQVKARLRPEQLDAYFQLVEHPVLALANLYRLYEAVAWNRQLARANDPRANVFADRAEAAFARDQAIADQYHAIANGKWAGMMLQTHIGYTSWQQPDRNVMPKVQRVPGATPEAAAVLQQLDRSTPPAGDGVVKLEAPQFSRAIPGAGLTWASIPHLGQGLGAVTALPQGRPATTLADGVRLEYDVDLSRGGETSVAVVMTPALDTRNGGGIRLAVGLDDLPPQELRLNLQPTAGAENRREEKDWARAVIDNRFLLYARFPGIQPGRHVVKLWRLDDNAVVQALVVAPVTTATVAPPRAAQPN</sequence>
<evidence type="ECO:0000313" key="4">
    <source>
        <dbReference type="EMBL" id="MFG6486870.1"/>
    </source>
</evidence>
<dbReference type="GO" id="GO:0016787">
    <property type="term" value="F:hydrolase activity"/>
    <property type="evidence" value="ECO:0007669"/>
    <property type="project" value="UniProtKB-KW"/>
</dbReference>
<feature type="chain" id="PRO_5046913583" evidence="2">
    <location>
        <begin position="33"/>
        <end position="875"/>
    </location>
</feature>